<dbReference type="EMBL" id="LAZR01063980">
    <property type="protein sequence ID" value="KKK58439.1"/>
    <property type="molecule type" value="Genomic_DNA"/>
</dbReference>
<feature type="non-terminal residue" evidence="1">
    <location>
        <position position="1"/>
    </location>
</feature>
<reference evidence="1" key="1">
    <citation type="journal article" date="2015" name="Nature">
        <title>Complex archaea that bridge the gap between prokaryotes and eukaryotes.</title>
        <authorList>
            <person name="Spang A."/>
            <person name="Saw J.H."/>
            <person name="Jorgensen S.L."/>
            <person name="Zaremba-Niedzwiedzka K."/>
            <person name="Martijn J."/>
            <person name="Lind A.E."/>
            <person name="van Eijk R."/>
            <person name="Schleper C."/>
            <person name="Guy L."/>
            <person name="Ettema T.J."/>
        </authorList>
    </citation>
    <scope>NUCLEOTIDE SEQUENCE</scope>
</reference>
<proteinExistence type="predicted"/>
<comment type="caution">
    <text evidence="1">The sequence shown here is derived from an EMBL/GenBank/DDBJ whole genome shotgun (WGS) entry which is preliminary data.</text>
</comment>
<dbReference type="AlphaFoldDB" id="A0A0F8YWM3"/>
<evidence type="ECO:0000313" key="1">
    <source>
        <dbReference type="EMBL" id="KKK58439.1"/>
    </source>
</evidence>
<name>A0A0F8YWM3_9ZZZZ</name>
<protein>
    <submittedName>
        <fullName evidence="1">Uncharacterized protein</fullName>
    </submittedName>
</protein>
<gene>
    <name evidence="1" type="ORF">LCGC14_3044410</name>
</gene>
<sequence>FTREHSYEGEHECHELPQSVYVWVKDEKAQQG</sequence>
<accession>A0A0F8YWM3</accession>
<organism evidence="1">
    <name type="scientific">marine sediment metagenome</name>
    <dbReference type="NCBI Taxonomy" id="412755"/>
    <lineage>
        <taxon>unclassified sequences</taxon>
        <taxon>metagenomes</taxon>
        <taxon>ecological metagenomes</taxon>
    </lineage>
</organism>